<gene>
    <name evidence="14" type="ORF">LOTGIDRAFT_94313</name>
</gene>
<dbReference type="STRING" id="225164.V3Z6D4"/>
<keyword evidence="3" id="KW-0963">Cytoplasm</keyword>
<evidence type="ECO:0000256" key="3">
    <source>
        <dbReference type="ARBA" id="ARBA00022490"/>
    </source>
</evidence>
<dbReference type="GO" id="GO:0005737">
    <property type="term" value="C:cytoplasm"/>
    <property type="evidence" value="ECO:0007669"/>
    <property type="project" value="UniProtKB-SubCell"/>
</dbReference>
<dbReference type="EMBL" id="KB203083">
    <property type="protein sequence ID" value="ESO86328.1"/>
    <property type="molecule type" value="Genomic_DNA"/>
</dbReference>
<evidence type="ECO:0000256" key="4">
    <source>
        <dbReference type="ARBA" id="ARBA00022679"/>
    </source>
</evidence>
<evidence type="ECO:0000313" key="14">
    <source>
        <dbReference type="EMBL" id="ESO86328.1"/>
    </source>
</evidence>
<keyword evidence="8" id="KW-0464">Manganese</keyword>
<dbReference type="GO" id="GO:0046872">
    <property type="term" value="F:metal ion binding"/>
    <property type="evidence" value="ECO:0007669"/>
    <property type="project" value="UniProtKB-KW"/>
</dbReference>
<evidence type="ECO:0000256" key="13">
    <source>
        <dbReference type="ARBA" id="ARBA00057883"/>
    </source>
</evidence>
<keyword evidence="4" id="KW-0808">Transferase</keyword>
<evidence type="ECO:0000256" key="12">
    <source>
        <dbReference type="ARBA" id="ARBA00052293"/>
    </source>
</evidence>
<proteinExistence type="inferred from homology"/>
<dbReference type="RefSeq" id="XP_009062872.1">
    <property type="nucleotide sequence ID" value="XM_009064624.1"/>
</dbReference>
<evidence type="ECO:0000256" key="9">
    <source>
        <dbReference type="ARBA" id="ARBA00038162"/>
    </source>
</evidence>
<evidence type="ECO:0000256" key="2">
    <source>
        <dbReference type="ARBA" id="ARBA00004496"/>
    </source>
</evidence>
<dbReference type="Proteomes" id="UP000030746">
    <property type="component" value="Unassembled WGS sequence"/>
</dbReference>
<dbReference type="OrthoDB" id="2014201at2759"/>
<organism evidence="14 15">
    <name type="scientific">Lottia gigantea</name>
    <name type="common">Giant owl limpet</name>
    <dbReference type="NCBI Taxonomy" id="225164"/>
    <lineage>
        <taxon>Eukaryota</taxon>
        <taxon>Metazoa</taxon>
        <taxon>Spiralia</taxon>
        <taxon>Lophotrochozoa</taxon>
        <taxon>Mollusca</taxon>
        <taxon>Gastropoda</taxon>
        <taxon>Patellogastropoda</taxon>
        <taxon>Lottioidea</taxon>
        <taxon>Lottiidae</taxon>
        <taxon>Lottia</taxon>
    </lineage>
</organism>
<feature type="non-terminal residue" evidence="14">
    <location>
        <position position="1"/>
    </location>
</feature>
<protein>
    <recommendedName>
        <fullName evidence="10">glycogenin glucosyltransferase</fullName>
        <ecNumber evidence="10">2.4.1.186</ecNumber>
    </recommendedName>
</protein>
<keyword evidence="15" id="KW-1185">Reference proteome</keyword>
<dbReference type="InterPro" id="IPR050587">
    <property type="entry name" value="GNT1/Glycosyltrans_8"/>
</dbReference>
<accession>V3Z6D4</accession>
<dbReference type="Gene3D" id="3.90.550.10">
    <property type="entry name" value="Spore Coat Polysaccharide Biosynthesis Protein SpsA, Chain A"/>
    <property type="match status" value="1"/>
</dbReference>
<feature type="non-terminal residue" evidence="14">
    <location>
        <position position="318"/>
    </location>
</feature>
<comment type="similarity">
    <text evidence="9">Belongs to the glycosyltransferase 8 family. Glycogenin subfamily.</text>
</comment>
<evidence type="ECO:0000256" key="5">
    <source>
        <dbReference type="ARBA" id="ARBA00022723"/>
    </source>
</evidence>
<evidence type="ECO:0000256" key="8">
    <source>
        <dbReference type="ARBA" id="ARBA00023211"/>
    </source>
</evidence>
<dbReference type="Pfam" id="PF01501">
    <property type="entry name" value="Glyco_transf_8"/>
    <property type="match status" value="1"/>
</dbReference>
<dbReference type="PANTHER" id="PTHR11183">
    <property type="entry name" value="GLYCOGENIN SUBFAMILY MEMBER"/>
    <property type="match status" value="1"/>
</dbReference>
<dbReference type="EC" id="2.4.1.186" evidence="10"/>
<dbReference type="AlphaFoldDB" id="V3Z6D4"/>
<dbReference type="CTD" id="20252995"/>
<evidence type="ECO:0000256" key="1">
    <source>
        <dbReference type="ARBA" id="ARBA00001936"/>
    </source>
</evidence>
<comment type="catalytic activity">
    <reaction evidence="11">
        <text>[1,4-alpha-D-glucosyl](n)-L-tyrosyl-[glycogenin] + UDP-alpha-D-glucose = [1,4-alpha-D-glucosyl](n+1)-L-tyrosyl-[glycogenin] + UDP + H(+)</text>
        <dbReference type="Rhea" id="RHEA:56560"/>
        <dbReference type="Rhea" id="RHEA-COMP:14606"/>
        <dbReference type="Rhea" id="RHEA-COMP:14607"/>
        <dbReference type="ChEBI" id="CHEBI:15378"/>
        <dbReference type="ChEBI" id="CHEBI:58223"/>
        <dbReference type="ChEBI" id="CHEBI:58885"/>
        <dbReference type="ChEBI" id="CHEBI:140574"/>
        <dbReference type="EC" id="2.4.1.186"/>
    </reaction>
</comment>
<dbReference type="KEGG" id="lgi:LOTGIDRAFT_94313"/>
<evidence type="ECO:0000256" key="6">
    <source>
        <dbReference type="ARBA" id="ARBA00023056"/>
    </source>
</evidence>
<dbReference type="GO" id="GO:0008466">
    <property type="term" value="F:glycogenin glucosyltransferase activity"/>
    <property type="evidence" value="ECO:0007669"/>
    <property type="project" value="UniProtKB-EC"/>
</dbReference>
<comment type="function">
    <text evidence="13">Self-glucosylating initiator of glycogen synthesis. It catalyzes the formation of a short alpha (1,4)-glucosyl chain covalently attached via a glucose 1-O-tyrosyl linkage to internal tyrosine residues and these chains act as primers for the elongation reaction catalyzed by glycogen synthase.</text>
</comment>
<dbReference type="GO" id="GO:0005978">
    <property type="term" value="P:glycogen biosynthetic process"/>
    <property type="evidence" value="ECO:0007669"/>
    <property type="project" value="UniProtKB-KW"/>
</dbReference>
<keyword evidence="6" id="KW-0320">Glycogen biosynthesis</keyword>
<comment type="subcellular location">
    <subcellularLocation>
        <location evidence="2">Cytoplasm</location>
    </subcellularLocation>
</comment>
<dbReference type="CDD" id="cd02537">
    <property type="entry name" value="GT8_Glycogenin"/>
    <property type="match status" value="1"/>
</dbReference>
<evidence type="ECO:0000256" key="11">
    <source>
        <dbReference type="ARBA" id="ARBA00050886"/>
    </source>
</evidence>
<evidence type="ECO:0000256" key="10">
    <source>
        <dbReference type="ARBA" id="ARBA00038934"/>
    </source>
</evidence>
<reference evidence="14 15" key="1">
    <citation type="journal article" date="2013" name="Nature">
        <title>Insights into bilaterian evolution from three spiralian genomes.</title>
        <authorList>
            <person name="Simakov O."/>
            <person name="Marletaz F."/>
            <person name="Cho S.J."/>
            <person name="Edsinger-Gonzales E."/>
            <person name="Havlak P."/>
            <person name="Hellsten U."/>
            <person name="Kuo D.H."/>
            <person name="Larsson T."/>
            <person name="Lv J."/>
            <person name="Arendt D."/>
            <person name="Savage R."/>
            <person name="Osoegawa K."/>
            <person name="de Jong P."/>
            <person name="Grimwood J."/>
            <person name="Chapman J.A."/>
            <person name="Shapiro H."/>
            <person name="Aerts A."/>
            <person name="Otillar R.P."/>
            <person name="Terry A.Y."/>
            <person name="Boore J.L."/>
            <person name="Grigoriev I.V."/>
            <person name="Lindberg D.R."/>
            <person name="Seaver E.C."/>
            <person name="Weisblat D.A."/>
            <person name="Putnam N.H."/>
            <person name="Rokhsar D.S."/>
        </authorList>
    </citation>
    <scope>NUCLEOTIDE SEQUENCE [LARGE SCALE GENOMIC DNA]</scope>
</reference>
<comment type="catalytic activity">
    <reaction evidence="12">
        <text>L-tyrosyl-[glycogenin] + UDP-alpha-D-glucose = alpha-D-glucosyl-L-tyrosyl-[glycogenin] + UDP + H(+)</text>
        <dbReference type="Rhea" id="RHEA:23360"/>
        <dbReference type="Rhea" id="RHEA-COMP:14604"/>
        <dbReference type="Rhea" id="RHEA-COMP:14605"/>
        <dbReference type="ChEBI" id="CHEBI:15378"/>
        <dbReference type="ChEBI" id="CHEBI:46858"/>
        <dbReference type="ChEBI" id="CHEBI:58223"/>
        <dbReference type="ChEBI" id="CHEBI:58885"/>
        <dbReference type="ChEBI" id="CHEBI:140573"/>
        <dbReference type="EC" id="2.4.1.186"/>
    </reaction>
</comment>
<keyword evidence="7" id="KW-0325">Glycoprotein</keyword>
<dbReference type="GeneID" id="20252995"/>
<dbReference type="HOGENOM" id="CLU_017171_0_1_1"/>
<dbReference type="SUPFAM" id="SSF53448">
    <property type="entry name" value="Nucleotide-diphospho-sugar transferases"/>
    <property type="match status" value="1"/>
</dbReference>
<name>V3Z6D4_LOTGI</name>
<evidence type="ECO:0000313" key="15">
    <source>
        <dbReference type="Proteomes" id="UP000030746"/>
    </source>
</evidence>
<dbReference type="OMA" id="MSQFAWV"/>
<dbReference type="FunFam" id="3.90.550.10:FF:000092">
    <property type="entry name" value="Glycogenin 2"/>
    <property type="match status" value="1"/>
</dbReference>
<sequence length="318" mass="35889">AFVTLATNDTYALGCLVLANSIRQTKTTRKLVVMLTDGVTSSMRHQLERVFDVLYDVDLLDSRDSCNLALLGRPDLSCTFTKLHCWKLTQFDKAVFLDADTLVLQGVDELFDREELSASPDAGWPDCFNSGVFVFKPSEETYAALRDFALAQGSFDGGDQGLLNLFFRDWATKDIARHLPFIYNVVSQAFYSYLPAFTQFKNDIKIVHFIGQVKPWHHSFNTITGQVQLLPGTGHDQNFLQLWWNLFIKHVQPALDPTVGGLVGELASLQIKSGGPSVVFLDDSDRRLAWERGQMDYMGVDSFENIQRKLDSKIEDRS</sequence>
<dbReference type="InterPro" id="IPR002495">
    <property type="entry name" value="Glyco_trans_8"/>
</dbReference>
<dbReference type="InterPro" id="IPR029044">
    <property type="entry name" value="Nucleotide-diphossugar_trans"/>
</dbReference>
<keyword evidence="5" id="KW-0479">Metal-binding</keyword>
<evidence type="ECO:0000256" key="7">
    <source>
        <dbReference type="ARBA" id="ARBA00023180"/>
    </source>
</evidence>
<comment type="cofactor">
    <cofactor evidence="1">
        <name>Mn(2+)</name>
        <dbReference type="ChEBI" id="CHEBI:29035"/>
    </cofactor>
</comment>